<evidence type="ECO:0000313" key="4">
    <source>
        <dbReference type="Proteomes" id="UP001141434"/>
    </source>
</evidence>
<comment type="caution">
    <text evidence="3">The sequence shown here is derived from an EMBL/GenBank/DDBJ whole genome shotgun (WGS) entry which is preliminary data.</text>
</comment>
<dbReference type="Proteomes" id="UP001141434">
    <property type="component" value="Unassembled WGS sequence"/>
</dbReference>
<dbReference type="PANTHER" id="PTHR44472:SF1">
    <property type="entry name" value="DDB1 AND CUL4 ASSOCIATED FACTOR 4"/>
    <property type="match status" value="1"/>
</dbReference>
<protein>
    <submittedName>
        <fullName evidence="3">Uncharacterized protein</fullName>
    </submittedName>
</protein>
<evidence type="ECO:0000256" key="1">
    <source>
        <dbReference type="ARBA" id="ARBA00022574"/>
    </source>
</evidence>
<dbReference type="InterPro" id="IPR015943">
    <property type="entry name" value="WD40/YVTN_repeat-like_dom_sf"/>
</dbReference>
<dbReference type="Gene3D" id="2.130.10.10">
    <property type="entry name" value="YVTN repeat-like/Quinoprotein amine dehydrogenase"/>
    <property type="match status" value="1"/>
</dbReference>
<gene>
    <name evidence="3" type="ORF">NUU61_003451</name>
</gene>
<dbReference type="GeneID" id="81393201"/>
<organism evidence="3 4">
    <name type="scientific">Penicillium alfredii</name>
    <dbReference type="NCBI Taxonomy" id="1506179"/>
    <lineage>
        <taxon>Eukaryota</taxon>
        <taxon>Fungi</taxon>
        <taxon>Dikarya</taxon>
        <taxon>Ascomycota</taxon>
        <taxon>Pezizomycotina</taxon>
        <taxon>Eurotiomycetes</taxon>
        <taxon>Eurotiomycetidae</taxon>
        <taxon>Eurotiales</taxon>
        <taxon>Aspergillaceae</taxon>
        <taxon>Penicillium</taxon>
    </lineage>
</organism>
<dbReference type="EMBL" id="JAPMSZ010000005">
    <property type="protein sequence ID" value="KAJ5101229.1"/>
    <property type="molecule type" value="Genomic_DNA"/>
</dbReference>
<proteinExistence type="predicted"/>
<keyword evidence="2" id="KW-0677">Repeat</keyword>
<name>A0A9W9FJA1_9EURO</name>
<dbReference type="SUPFAM" id="SSF50978">
    <property type="entry name" value="WD40 repeat-like"/>
    <property type="match status" value="1"/>
</dbReference>
<dbReference type="OrthoDB" id="128867at2759"/>
<keyword evidence="4" id="KW-1185">Reference proteome</keyword>
<sequence>MGRDIPGFFYDAEKNKYFKIQANHVAPPGAQYSKESVKKRRIEQEHHQKRVNLNERMSRERIQKASFLNHSLIDVGQELGLHALSPGAREEQRVRTYANQLHRKRLHKFDPWPDGFLIRHILRTPESGILIAGGHYGGESSLSTTMDSGPNGDSFITPQKMPDSDDCEDHGWPPYFPHNIRIRTTPSLWGSAACPSGPKALFAIGTSDGLHTLEGLESRWTLSQKPFPDDFHPPGDSSHANVTAVEWLSSNIIASGLKDSTIFLHDLRSGGSASRIQHTHSVFKIRKIDPYRLVVAGIQSLQMYDVRYAPNGLQHKPNPISCSHASTRPYLTFPGYTPHVIPEFDWLRVDSISSADA</sequence>
<accession>A0A9W9FJA1</accession>
<dbReference type="InterPro" id="IPR052254">
    <property type="entry name" value="CUL4-DDB1_E3_ligase_receptor"/>
</dbReference>
<dbReference type="PANTHER" id="PTHR44472">
    <property type="entry name" value="DDB1- AND CUL4-ASSOCIATED FACTOR 4-RELATED"/>
    <property type="match status" value="1"/>
</dbReference>
<evidence type="ECO:0000256" key="2">
    <source>
        <dbReference type="ARBA" id="ARBA00022737"/>
    </source>
</evidence>
<evidence type="ECO:0000313" key="3">
    <source>
        <dbReference type="EMBL" id="KAJ5101229.1"/>
    </source>
</evidence>
<keyword evidence="1" id="KW-0853">WD repeat</keyword>
<reference evidence="3" key="1">
    <citation type="submission" date="2022-11" db="EMBL/GenBank/DDBJ databases">
        <authorList>
            <person name="Petersen C."/>
        </authorList>
    </citation>
    <scope>NUCLEOTIDE SEQUENCE</scope>
    <source>
        <strain evidence="3">IBT 34128</strain>
    </source>
</reference>
<reference evidence="3" key="2">
    <citation type="journal article" date="2023" name="IMA Fungus">
        <title>Comparative genomic study of the Penicillium genus elucidates a diverse pangenome and 15 lateral gene transfer events.</title>
        <authorList>
            <person name="Petersen C."/>
            <person name="Sorensen T."/>
            <person name="Nielsen M.R."/>
            <person name="Sondergaard T.E."/>
            <person name="Sorensen J.L."/>
            <person name="Fitzpatrick D.A."/>
            <person name="Frisvad J.C."/>
            <person name="Nielsen K.L."/>
        </authorList>
    </citation>
    <scope>NUCLEOTIDE SEQUENCE</scope>
    <source>
        <strain evidence="3">IBT 34128</strain>
    </source>
</reference>
<dbReference type="InterPro" id="IPR036322">
    <property type="entry name" value="WD40_repeat_dom_sf"/>
</dbReference>
<dbReference type="RefSeq" id="XP_056512060.1">
    <property type="nucleotide sequence ID" value="XM_056654033.1"/>
</dbReference>
<dbReference type="GO" id="GO:0080008">
    <property type="term" value="C:Cul4-RING E3 ubiquitin ligase complex"/>
    <property type="evidence" value="ECO:0007669"/>
    <property type="project" value="TreeGrafter"/>
</dbReference>
<dbReference type="AlphaFoldDB" id="A0A9W9FJA1"/>